<sequence length="410" mass="45714">DAGEICHNFTDLNLPDAIVGTELHVQLLLYTRENANCSGDLNKENTTAFKYLDVSKKTIFITHGYRPTGSPPVWLDEIVQKLLHLDDFNVILVDWNRGATTVIYHNAAGKSKKVAEILKSLIDKMLDQGGSLDSIYMIGVSLGAHISGFVGKMYNGSIGRITGLDPAGPLYNGKPPEERLHYSDAKFVDVVHTDIDALGYRENLGHIDFYPNGGTDQPGCPKTILSGSEYFKCDHQRSVFLYIASLNDSCSVMTFPCESYKDYRIGKCMDCQQFASLGCPVLGFYADKWKDYLVARNPPVTKAFFDTASAKPFCIFHSFVDFITLNAKPHSGYITIKLESSSGNVTESKLDQDAATFEQNKEVTLLAKFHQEFDDIAKVSLMFTTGSVIGPKYKLRVLRMRLRSSFDPER</sequence>
<evidence type="ECO:0000256" key="3">
    <source>
        <dbReference type="ARBA" id="ARBA00010701"/>
    </source>
</evidence>
<feature type="active site" description="Charge relay system" evidence="15">
    <location>
        <position position="165"/>
    </location>
</feature>
<evidence type="ECO:0000259" key="18">
    <source>
        <dbReference type="Pfam" id="PF00151"/>
    </source>
</evidence>
<dbReference type="InterPro" id="IPR033906">
    <property type="entry name" value="Lipase_N"/>
</dbReference>
<keyword evidence="4" id="KW-1003">Cell membrane</keyword>
<keyword evidence="12" id="KW-0325">Glycoprotein</keyword>
<evidence type="ECO:0000256" key="1">
    <source>
        <dbReference type="ARBA" id="ARBA00004202"/>
    </source>
</evidence>
<dbReference type="InterPro" id="IPR000734">
    <property type="entry name" value="TAG_lipase"/>
</dbReference>
<feature type="active site" description="Charge relay system" evidence="15">
    <location>
        <position position="235"/>
    </location>
</feature>
<evidence type="ECO:0000256" key="8">
    <source>
        <dbReference type="ARBA" id="ARBA00022963"/>
    </source>
</evidence>
<keyword evidence="9" id="KW-0443">Lipid metabolism</keyword>
<evidence type="ECO:0000256" key="12">
    <source>
        <dbReference type="ARBA" id="ARBA00023180"/>
    </source>
</evidence>
<keyword evidence="7" id="KW-0378">Hydrolase</keyword>
<dbReference type="PIRSF" id="PIRSF000865">
    <property type="entry name" value="Lipoprotein_lipase_LIPH"/>
    <property type="match status" value="1"/>
</dbReference>
<dbReference type="Pfam" id="PF00151">
    <property type="entry name" value="Lipase"/>
    <property type="match status" value="1"/>
</dbReference>
<dbReference type="InterPro" id="IPR016272">
    <property type="entry name" value="Lipase_LIPH"/>
</dbReference>
<evidence type="ECO:0000256" key="9">
    <source>
        <dbReference type="ARBA" id="ARBA00023098"/>
    </source>
</evidence>
<reference evidence="19" key="1">
    <citation type="thesis" date="2020" institute="ProQuest LLC" country="789 East Eisenhower Parkway, Ann Arbor, MI, USA">
        <title>Comparative Genomics and Chromosome Evolution.</title>
        <authorList>
            <person name="Mudd A.B."/>
        </authorList>
    </citation>
    <scope>NUCLEOTIDE SEQUENCE</scope>
    <source>
        <strain evidence="19">237g6f4</strain>
        <tissue evidence="19">Blood</tissue>
    </source>
</reference>
<feature type="active site" description="Nucleophile" evidence="15">
    <location>
        <position position="141"/>
    </location>
</feature>
<keyword evidence="11" id="KW-1015">Disulfide bond</keyword>
<dbReference type="GO" id="GO:0006654">
    <property type="term" value="P:phosphatidic acid biosynthetic process"/>
    <property type="evidence" value="ECO:0007669"/>
    <property type="project" value="UniProtKB-ARBA"/>
</dbReference>
<gene>
    <name evidence="19" type="ORF">GDO81_006912</name>
</gene>
<keyword evidence="8" id="KW-0442">Lipid degradation</keyword>
<dbReference type="PANTHER" id="PTHR11610">
    <property type="entry name" value="LIPASE"/>
    <property type="match status" value="1"/>
</dbReference>
<keyword evidence="6" id="KW-0732">Signal</keyword>
<accession>A0AAV7D0W4</accession>
<dbReference type="GO" id="GO:0016042">
    <property type="term" value="P:lipid catabolic process"/>
    <property type="evidence" value="ECO:0007669"/>
    <property type="project" value="UniProtKB-KW"/>
</dbReference>
<evidence type="ECO:0000313" key="20">
    <source>
        <dbReference type="Proteomes" id="UP000824782"/>
    </source>
</evidence>
<evidence type="ECO:0000256" key="7">
    <source>
        <dbReference type="ARBA" id="ARBA00022801"/>
    </source>
</evidence>
<dbReference type="PANTHER" id="PTHR11610:SF12">
    <property type="entry name" value="LIPASE MEMBER H"/>
    <property type="match status" value="1"/>
</dbReference>
<proteinExistence type="inferred from homology"/>
<dbReference type="GO" id="GO:0005886">
    <property type="term" value="C:plasma membrane"/>
    <property type="evidence" value="ECO:0007669"/>
    <property type="project" value="UniProtKB-SubCell"/>
</dbReference>
<name>A0AAV7D0W4_ENGPU</name>
<dbReference type="GO" id="GO:0052689">
    <property type="term" value="F:carboxylic ester hydrolase activity"/>
    <property type="evidence" value="ECO:0007669"/>
    <property type="project" value="InterPro"/>
</dbReference>
<dbReference type="SUPFAM" id="SSF53474">
    <property type="entry name" value="alpha/beta-Hydrolases"/>
    <property type="match status" value="1"/>
</dbReference>
<evidence type="ECO:0000256" key="6">
    <source>
        <dbReference type="ARBA" id="ARBA00022729"/>
    </source>
</evidence>
<evidence type="ECO:0000256" key="13">
    <source>
        <dbReference type="ARBA" id="ARBA00048637"/>
    </source>
</evidence>
<comment type="similarity">
    <text evidence="3 17">Belongs to the AB hydrolase superfamily. Lipase family.</text>
</comment>
<evidence type="ECO:0000256" key="14">
    <source>
        <dbReference type="ARBA" id="ARBA00049600"/>
    </source>
</evidence>
<feature type="domain" description="Lipase" evidence="18">
    <location>
        <begin position="21"/>
        <end position="313"/>
    </location>
</feature>
<feature type="non-terminal residue" evidence="19">
    <location>
        <position position="1"/>
    </location>
</feature>
<protein>
    <recommendedName>
        <fullName evidence="18">Lipase domain-containing protein</fullName>
    </recommendedName>
</protein>
<evidence type="ECO:0000256" key="15">
    <source>
        <dbReference type="PIRSR" id="PIRSR000865-1"/>
    </source>
</evidence>
<feature type="binding site" evidence="16">
    <location>
        <position position="179"/>
    </location>
    <ligand>
        <name>Ca(2+)</name>
        <dbReference type="ChEBI" id="CHEBI:29108"/>
    </ligand>
</feature>
<dbReference type="AlphaFoldDB" id="A0AAV7D0W4"/>
<keyword evidence="16" id="KW-0479">Metal-binding</keyword>
<comment type="subcellular location">
    <subcellularLocation>
        <location evidence="1">Cell membrane</location>
        <topology evidence="1">Peripheral membrane protein</topology>
    </subcellularLocation>
    <subcellularLocation>
        <location evidence="2">Secreted</location>
    </subcellularLocation>
</comment>
<evidence type="ECO:0000256" key="2">
    <source>
        <dbReference type="ARBA" id="ARBA00004613"/>
    </source>
</evidence>
<dbReference type="PRINTS" id="PR00821">
    <property type="entry name" value="TAGLIPASE"/>
</dbReference>
<evidence type="ECO:0000256" key="17">
    <source>
        <dbReference type="RuleBase" id="RU004262"/>
    </source>
</evidence>
<evidence type="ECO:0000256" key="16">
    <source>
        <dbReference type="PIRSR" id="PIRSR000865-2"/>
    </source>
</evidence>
<keyword evidence="16" id="KW-0106">Calcium</keyword>
<dbReference type="Gene3D" id="3.40.50.1820">
    <property type="entry name" value="alpha/beta hydrolase"/>
    <property type="match status" value="1"/>
</dbReference>
<keyword evidence="5" id="KW-0964">Secreted</keyword>
<evidence type="ECO:0000256" key="11">
    <source>
        <dbReference type="ARBA" id="ARBA00023157"/>
    </source>
</evidence>
<comment type="function">
    <text evidence="14">Hydrolyzes specifically phosphatidic acid (PA) to produce 2-acyl lysophosphatidic acid (LPA; a potent bioactive lipid mediator) and fatty acid. Does not hydrolyze other phospholipids, like phosphatidylserine (PS), phosphatidylcholine (PC) and phosphatidylethanolamine (PE) or triacylglycerol (TG).</text>
</comment>
<evidence type="ECO:0000313" key="19">
    <source>
        <dbReference type="EMBL" id="KAG8590808.1"/>
    </source>
</evidence>
<dbReference type="EMBL" id="WNYA01000002">
    <property type="protein sequence ID" value="KAG8590808.1"/>
    <property type="molecule type" value="Genomic_DNA"/>
</dbReference>
<keyword evidence="20" id="KW-1185">Reference proteome</keyword>
<organism evidence="19 20">
    <name type="scientific">Engystomops pustulosus</name>
    <name type="common">Tungara frog</name>
    <name type="synonym">Physalaemus pustulosus</name>
    <dbReference type="NCBI Taxonomy" id="76066"/>
    <lineage>
        <taxon>Eukaryota</taxon>
        <taxon>Metazoa</taxon>
        <taxon>Chordata</taxon>
        <taxon>Craniata</taxon>
        <taxon>Vertebrata</taxon>
        <taxon>Euteleostomi</taxon>
        <taxon>Amphibia</taxon>
        <taxon>Batrachia</taxon>
        <taxon>Anura</taxon>
        <taxon>Neobatrachia</taxon>
        <taxon>Hyloidea</taxon>
        <taxon>Leptodactylidae</taxon>
        <taxon>Leiuperinae</taxon>
        <taxon>Engystomops</taxon>
    </lineage>
</organism>
<dbReference type="GO" id="GO:0008201">
    <property type="term" value="F:heparin binding"/>
    <property type="evidence" value="ECO:0007669"/>
    <property type="project" value="UniProtKB-ARBA"/>
</dbReference>
<dbReference type="FunFam" id="3.40.50.1820:FF:000063">
    <property type="entry name" value="Lipase member H"/>
    <property type="match status" value="1"/>
</dbReference>
<comment type="caution">
    <text evidence="19">The sequence shown here is derived from an EMBL/GenBank/DDBJ whole genome shotgun (WGS) entry which is preliminary data.</text>
</comment>
<evidence type="ECO:0000256" key="5">
    <source>
        <dbReference type="ARBA" id="ARBA00022525"/>
    </source>
</evidence>
<dbReference type="GO" id="GO:0005615">
    <property type="term" value="C:extracellular space"/>
    <property type="evidence" value="ECO:0007669"/>
    <property type="project" value="UniProtKB-ARBA"/>
</dbReference>
<evidence type="ECO:0000256" key="10">
    <source>
        <dbReference type="ARBA" id="ARBA00023136"/>
    </source>
</evidence>
<dbReference type="GO" id="GO:0004620">
    <property type="term" value="F:phospholipase activity"/>
    <property type="evidence" value="ECO:0007669"/>
    <property type="project" value="TreeGrafter"/>
</dbReference>
<dbReference type="GO" id="GO:0046872">
    <property type="term" value="F:metal ion binding"/>
    <property type="evidence" value="ECO:0007669"/>
    <property type="project" value="UniProtKB-KW"/>
</dbReference>
<evidence type="ECO:0000256" key="4">
    <source>
        <dbReference type="ARBA" id="ARBA00022475"/>
    </source>
</evidence>
<dbReference type="CDD" id="cd00707">
    <property type="entry name" value="Pancreat_lipase_like"/>
    <property type="match status" value="1"/>
</dbReference>
<dbReference type="InterPro" id="IPR013818">
    <property type="entry name" value="Lipase"/>
</dbReference>
<dbReference type="Proteomes" id="UP000824782">
    <property type="component" value="Unassembled WGS sequence"/>
</dbReference>
<keyword evidence="10" id="KW-0472">Membrane</keyword>
<dbReference type="InterPro" id="IPR029058">
    <property type="entry name" value="AB_hydrolase_fold"/>
</dbReference>
<comment type="catalytic activity">
    <reaction evidence="13">
        <text>1-hexadecanoyl-2-(9Z-octadecenoyl)-sn-glycero-3-phosphate + H2O = 2-(9Z-octadecenoyl)-sn-glycero-3-phosphate + hexadecanoate + H(+)</text>
        <dbReference type="Rhea" id="RHEA:40943"/>
        <dbReference type="ChEBI" id="CHEBI:7896"/>
        <dbReference type="ChEBI" id="CHEBI:15377"/>
        <dbReference type="ChEBI" id="CHEBI:15378"/>
        <dbReference type="ChEBI" id="CHEBI:64839"/>
        <dbReference type="ChEBI" id="CHEBI:77593"/>
    </reaction>
    <physiologicalReaction direction="left-to-right" evidence="13">
        <dbReference type="Rhea" id="RHEA:40944"/>
    </physiologicalReaction>
</comment>
<feature type="binding site" evidence="16">
    <location>
        <position position="184"/>
    </location>
    <ligand>
        <name>Ca(2+)</name>
        <dbReference type="ChEBI" id="CHEBI:29108"/>
    </ligand>
</feature>